<evidence type="ECO:0000313" key="7">
    <source>
        <dbReference type="EMBL" id="KAK8066137.1"/>
    </source>
</evidence>
<sequence length="429" mass="48805">MTFYVVTSAKHSAEVYRNTNTLSFENFVQGLMRTNGNTDRVIRVMYAALPNNKPGFPNPQGDSLGVLAQKMHIHQLHPGENLVSLQKAVQVWISGNVTMRALQETCSFAKSKTPSSIEMPVYQWCSNYFVRLGQHVYFGQTLDDIGPTLTDDFFVFDELIWKMLYQYPSFLSHDMSRPRTRIIASLKQYFQAPRRNGEMRALGIDDEDLAVLVFHLYFAINTNTRKTVFWLLTYLLHNPSYLEAYRQETGPAFQGHDLVDPHYIQDPAKCPLVDAVWNETLRLSGWSASVRLVTRDTVIGGKRLRAGHRVMVPHRLLHFDEAVFGADIHAFWPERWMAKGDGEHPPANLTRSPSWRPFGAGKTMCSGRFLARFSVTTLVATLLRRFNVELVGSPKFPRADEGRPVLGIMSIKEGDDFTVRLTPMESVSN</sequence>
<dbReference type="GeneID" id="92050258"/>
<dbReference type="InterPro" id="IPR036396">
    <property type="entry name" value="Cyt_P450_sf"/>
</dbReference>
<evidence type="ECO:0000256" key="3">
    <source>
        <dbReference type="ARBA" id="ARBA00022617"/>
    </source>
</evidence>
<dbReference type="Gene3D" id="1.10.630.10">
    <property type="entry name" value="Cytochrome P450"/>
    <property type="match status" value="1"/>
</dbReference>
<evidence type="ECO:0000256" key="4">
    <source>
        <dbReference type="ARBA" id="ARBA00022723"/>
    </source>
</evidence>
<dbReference type="RefSeq" id="XP_066662890.1">
    <property type="nucleotide sequence ID" value="XM_066817198.1"/>
</dbReference>
<keyword evidence="6" id="KW-0503">Monooxygenase</keyword>
<evidence type="ECO:0000256" key="1">
    <source>
        <dbReference type="ARBA" id="ARBA00001971"/>
    </source>
</evidence>
<accession>A0ABR1V4L9</accession>
<comment type="caution">
    <text evidence="7">The sequence shown here is derived from an EMBL/GenBank/DDBJ whole genome shotgun (WGS) entry which is preliminary data.</text>
</comment>
<name>A0ABR1V4L9_9PEZI</name>
<dbReference type="CDD" id="cd11040">
    <property type="entry name" value="CYP7_CYP8-like"/>
    <property type="match status" value="1"/>
</dbReference>
<evidence type="ECO:0008006" key="9">
    <source>
        <dbReference type="Google" id="ProtNLM"/>
    </source>
</evidence>
<dbReference type="Pfam" id="PF00067">
    <property type="entry name" value="p450"/>
    <property type="match status" value="1"/>
</dbReference>
<keyword evidence="6" id="KW-0560">Oxidoreductase</keyword>
<dbReference type="EMBL" id="JAQQWN010000009">
    <property type="protein sequence ID" value="KAK8066137.1"/>
    <property type="molecule type" value="Genomic_DNA"/>
</dbReference>
<keyword evidence="3" id="KW-0349">Heme</keyword>
<evidence type="ECO:0000256" key="5">
    <source>
        <dbReference type="ARBA" id="ARBA00023004"/>
    </source>
</evidence>
<dbReference type="InterPro" id="IPR002403">
    <property type="entry name" value="Cyt_P450_E_grp-IV"/>
</dbReference>
<organism evidence="7 8">
    <name type="scientific">Apiospora hydei</name>
    <dbReference type="NCBI Taxonomy" id="1337664"/>
    <lineage>
        <taxon>Eukaryota</taxon>
        <taxon>Fungi</taxon>
        <taxon>Dikarya</taxon>
        <taxon>Ascomycota</taxon>
        <taxon>Pezizomycotina</taxon>
        <taxon>Sordariomycetes</taxon>
        <taxon>Xylariomycetidae</taxon>
        <taxon>Amphisphaeriales</taxon>
        <taxon>Apiosporaceae</taxon>
        <taxon>Apiospora</taxon>
    </lineage>
</organism>
<gene>
    <name evidence="7" type="ORF">PG997_012884</name>
</gene>
<dbReference type="PANTHER" id="PTHR24304:SF2">
    <property type="entry name" value="24-HYDROXYCHOLESTEROL 7-ALPHA-HYDROXYLASE"/>
    <property type="match status" value="1"/>
</dbReference>
<dbReference type="Proteomes" id="UP001433268">
    <property type="component" value="Unassembled WGS sequence"/>
</dbReference>
<protein>
    <recommendedName>
        <fullName evidence="9">Cytochrome P450</fullName>
    </recommendedName>
</protein>
<evidence type="ECO:0000256" key="2">
    <source>
        <dbReference type="ARBA" id="ARBA00010617"/>
    </source>
</evidence>
<evidence type="ECO:0000313" key="8">
    <source>
        <dbReference type="Proteomes" id="UP001433268"/>
    </source>
</evidence>
<dbReference type="PANTHER" id="PTHR24304">
    <property type="entry name" value="CYTOCHROME P450 FAMILY 7"/>
    <property type="match status" value="1"/>
</dbReference>
<proteinExistence type="inferred from homology"/>
<keyword evidence="4" id="KW-0479">Metal-binding</keyword>
<dbReference type="SUPFAM" id="SSF48264">
    <property type="entry name" value="Cytochrome P450"/>
    <property type="match status" value="1"/>
</dbReference>
<dbReference type="InterPro" id="IPR001128">
    <property type="entry name" value="Cyt_P450"/>
</dbReference>
<comment type="similarity">
    <text evidence="2">Belongs to the cytochrome P450 family.</text>
</comment>
<reference evidence="7 8" key="1">
    <citation type="submission" date="2023-01" db="EMBL/GenBank/DDBJ databases">
        <title>Analysis of 21 Apiospora genomes using comparative genomics revels a genus with tremendous synthesis potential of carbohydrate active enzymes and secondary metabolites.</title>
        <authorList>
            <person name="Sorensen T."/>
        </authorList>
    </citation>
    <scope>NUCLEOTIDE SEQUENCE [LARGE SCALE GENOMIC DNA]</scope>
    <source>
        <strain evidence="7 8">CBS 114990</strain>
    </source>
</reference>
<keyword evidence="5" id="KW-0408">Iron</keyword>
<evidence type="ECO:0000256" key="6">
    <source>
        <dbReference type="ARBA" id="ARBA00023033"/>
    </source>
</evidence>
<keyword evidence="8" id="KW-1185">Reference proteome</keyword>
<comment type="cofactor">
    <cofactor evidence="1">
        <name>heme</name>
        <dbReference type="ChEBI" id="CHEBI:30413"/>
    </cofactor>
</comment>
<dbReference type="InterPro" id="IPR050529">
    <property type="entry name" value="CYP450_sterol_14alpha_dmase"/>
</dbReference>
<dbReference type="PRINTS" id="PR00465">
    <property type="entry name" value="EP450IV"/>
</dbReference>